<dbReference type="Proteomes" id="UP000730481">
    <property type="component" value="Unassembled WGS sequence"/>
</dbReference>
<name>A0A9P5E1J6_9HYPO</name>
<gene>
    <name evidence="1" type="ORF">FBEOM_3318</name>
</gene>
<keyword evidence="2" id="KW-1185">Reference proteome</keyword>
<dbReference type="EMBL" id="PVQB02000123">
    <property type="protein sequence ID" value="KAF4342734.1"/>
    <property type="molecule type" value="Genomic_DNA"/>
</dbReference>
<dbReference type="OrthoDB" id="3928438at2759"/>
<sequence length="96" mass="10957">MAAIALVPREAIHVDDLERYDEFMKTIAGNEFLNFYPHEQVIKLDIHLYPSNKIVRSGEFKPGPDADAYFQEDAELVKQFLAQKESGKCVMEPIEG</sequence>
<dbReference type="AlphaFoldDB" id="A0A9P5E1J6"/>
<accession>A0A9P5E1J6</accession>
<reference evidence="1" key="2">
    <citation type="submission" date="2020-02" db="EMBL/GenBank/DDBJ databases">
        <title>Identification and distribution of gene clusters putatively required for synthesis of sphingolipid metabolism inhibitors in phylogenetically diverse species of the filamentous fungus Fusarium.</title>
        <authorList>
            <person name="Kim H.-S."/>
            <person name="Busman M."/>
            <person name="Brown D.W."/>
            <person name="Divon H."/>
            <person name="Uhlig S."/>
            <person name="Proctor R.H."/>
        </authorList>
    </citation>
    <scope>NUCLEOTIDE SEQUENCE</scope>
    <source>
        <strain evidence="1">NRRL 25174</strain>
    </source>
</reference>
<evidence type="ECO:0000313" key="1">
    <source>
        <dbReference type="EMBL" id="KAF4342734.1"/>
    </source>
</evidence>
<comment type="caution">
    <text evidence="1">The sequence shown here is derived from an EMBL/GenBank/DDBJ whole genome shotgun (WGS) entry which is preliminary data.</text>
</comment>
<evidence type="ECO:0000313" key="2">
    <source>
        <dbReference type="Proteomes" id="UP000730481"/>
    </source>
</evidence>
<protein>
    <submittedName>
        <fullName evidence="1">Uncharacterized protein</fullName>
    </submittedName>
</protein>
<reference evidence="1" key="1">
    <citation type="journal article" date="2017" name="Mycologia">
        <title>Fusarium algeriense, sp. nov., a novel toxigenic crown rot pathogen of durum wheat from Algeria is nested in the Fusarium burgessii species complex.</title>
        <authorList>
            <person name="Laraba I."/>
            <person name="Keddad A."/>
            <person name="Boureghda H."/>
            <person name="Abdallah N."/>
            <person name="Vaughan M.M."/>
            <person name="Proctor R.H."/>
            <person name="Busman M."/>
            <person name="O'Donnell K."/>
        </authorList>
    </citation>
    <scope>NUCLEOTIDE SEQUENCE</scope>
    <source>
        <strain evidence="1">NRRL 25174</strain>
    </source>
</reference>
<organism evidence="1 2">
    <name type="scientific">Fusarium beomiforme</name>
    <dbReference type="NCBI Taxonomy" id="44412"/>
    <lineage>
        <taxon>Eukaryota</taxon>
        <taxon>Fungi</taxon>
        <taxon>Dikarya</taxon>
        <taxon>Ascomycota</taxon>
        <taxon>Pezizomycotina</taxon>
        <taxon>Sordariomycetes</taxon>
        <taxon>Hypocreomycetidae</taxon>
        <taxon>Hypocreales</taxon>
        <taxon>Nectriaceae</taxon>
        <taxon>Fusarium</taxon>
        <taxon>Fusarium burgessii species complex</taxon>
    </lineage>
</organism>
<proteinExistence type="predicted"/>